<dbReference type="Proteomes" id="UP000502345">
    <property type="component" value="Chromosome"/>
</dbReference>
<proteinExistence type="predicted"/>
<organism evidence="3 4">
    <name type="scientific">Rhodococcus erythropolis</name>
    <name type="common">Arthrobacter picolinophilus</name>
    <dbReference type="NCBI Taxonomy" id="1833"/>
    <lineage>
        <taxon>Bacteria</taxon>
        <taxon>Bacillati</taxon>
        <taxon>Actinomycetota</taxon>
        <taxon>Actinomycetes</taxon>
        <taxon>Mycobacteriales</taxon>
        <taxon>Nocardiaceae</taxon>
        <taxon>Rhodococcus</taxon>
        <taxon>Rhodococcus erythropolis group</taxon>
    </lineage>
</organism>
<reference evidence="3 4" key="1">
    <citation type="submission" date="2020-03" db="EMBL/GenBank/DDBJ databases">
        <title>Screen low temperature-resistant strains for efficient degradation of petroleum hydrocarbons under the low temperature.</title>
        <authorList>
            <person name="Wang Y."/>
            <person name="Chen J."/>
        </authorList>
    </citation>
    <scope>NUCLEOTIDE SEQUENCE [LARGE SCALE GENOMIC DNA]</scope>
    <source>
        <strain evidence="3 4">KB1</strain>
    </source>
</reference>
<sequence length="204" mass="22067">MRVQRSVIAPEPFDMFARASRWPSRQHPRRDDEGHDGGGEGGANANDDAADTGKDAGEGDKKPGESQDKDWKAEYEKTLAHARKHETRAKENAAAAKELADLKKSQMTEVEKANTERDELAQRLADAEARSVRSDAARKYSLTDEDLELLDGVPADKFDARAKALSERIKAAAPAGKSGLPAGGEKEKRTPTTLASSIAAHYGT</sequence>
<evidence type="ECO:0008006" key="5">
    <source>
        <dbReference type="Google" id="ProtNLM"/>
    </source>
</evidence>
<gene>
    <name evidence="3" type="ORF">G9444_2515</name>
</gene>
<evidence type="ECO:0000313" key="3">
    <source>
        <dbReference type="EMBL" id="QIP39759.1"/>
    </source>
</evidence>
<protein>
    <recommendedName>
        <fullName evidence="5">Scaffolding protein</fullName>
    </recommendedName>
</protein>
<evidence type="ECO:0000256" key="2">
    <source>
        <dbReference type="SAM" id="MobiDB-lite"/>
    </source>
</evidence>
<feature type="coiled-coil region" evidence="1">
    <location>
        <begin position="96"/>
        <end position="130"/>
    </location>
</feature>
<feature type="compositionally biased region" description="Basic and acidic residues" evidence="2">
    <location>
        <begin position="51"/>
        <end position="79"/>
    </location>
</feature>
<feature type="region of interest" description="Disordered" evidence="2">
    <location>
        <begin position="169"/>
        <end position="204"/>
    </location>
</feature>
<keyword evidence="1" id="KW-0175">Coiled coil</keyword>
<evidence type="ECO:0000313" key="4">
    <source>
        <dbReference type="Proteomes" id="UP000502345"/>
    </source>
</evidence>
<feature type="region of interest" description="Disordered" evidence="2">
    <location>
        <begin position="1"/>
        <end position="96"/>
    </location>
</feature>
<dbReference type="AlphaFoldDB" id="A0A6G9CS97"/>
<evidence type="ECO:0000256" key="1">
    <source>
        <dbReference type="SAM" id="Coils"/>
    </source>
</evidence>
<name>A0A6G9CS97_RHOER</name>
<dbReference type="RefSeq" id="WP_166502125.1">
    <property type="nucleotide sequence ID" value="NZ_CP050124.1"/>
</dbReference>
<dbReference type="EMBL" id="CP050124">
    <property type="protein sequence ID" value="QIP39759.1"/>
    <property type="molecule type" value="Genomic_DNA"/>
</dbReference>
<feature type="compositionally biased region" description="Basic and acidic residues" evidence="2">
    <location>
        <begin position="29"/>
        <end position="38"/>
    </location>
</feature>
<accession>A0A6G9CS97</accession>